<dbReference type="Proteomes" id="UP001494902">
    <property type="component" value="Unassembled WGS sequence"/>
</dbReference>
<dbReference type="RefSeq" id="WP_349299607.1">
    <property type="nucleotide sequence ID" value="NZ_JBEDNQ010000007.1"/>
</dbReference>
<gene>
    <name evidence="2" type="ORF">WIS52_18935</name>
</gene>
<reference evidence="2 3" key="1">
    <citation type="submission" date="2024-03" db="EMBL/GenBank/DDBJ databases">
        <title>Draft genome sequence of Pseudonocardia nematodicida JCM 31783.</title>
        <authorList>
            <person name="Butdee W."/>
            <person name="Duangmal K."/>
        </authorList>
    </citation>
    <scope>NUCLEOTIDE SEQUENCE [LARGE SCALE GENOMIC DNA]</scope>
    <source>
        <strain evidence="2 3">JCM 31783</strain>
    </source>
</reference>
<comment type="caution">
    <text evidence="2">The sequence shown here is derived from an EMBL/GenBank/DDBJ whole genome shotgun (WGS) entry which is preliminary data.</text>
</comment>
<organism evidence="2 3">
    <name type="scientific">Pseudonocardia nematodicida</name>
    <dbReference type="NCBI Taxonomy" id="1206997"/>
    <lineage>
        <taxon>Bacteria</taxon>
        <taxon>Bacillati</taxon>
        <taxon>Actinomycetota</taxon>
        <taxon>Actinomycetes</taxon>
        <taxon>Pseudonocardiales</taxon>
        <taxon>Pseudonocardiaceae</taxon>
        <taxon>Pseudonocardia</taxon>
    </lineage>
</organism>
<evidence type="ECO:0000313" key="3">
    <source>
        <dbReference type="Proteomes" id="UP001494902"/>
    </source>
</evidence>
<sequence>MNVDRNALRTVVPVTAIYLMWTTAAALGVQHPADDVATVPLLPAPTTVPALRPLVPPPPVPERFGPELLPGARR</sequence>
<proteinExistence type="predicted"/>
<accession>A0ABV1KDL3</accession>
<dbReference type="EMBL" id="JBEDNQ010000007">
    <property type="protein sequence ID" value="MEQ3552554.1"/>
    <property type="molecule type" value="Genomic_DNA"/>
</dbReference>
<evidence type="ECO:0008006" key="4">
    <source>
        <dbReference type="Google" id="ProtNLM"/>
    </source>
</evidence>
<evidence type="ECO:0000256" key="1">
    <source>
        <dbReference type="SAM" id="MobiDB-lite"/>
    </source>
</evidence>
<name>A0ABV1KDL3_9PSEU</name>
<evidence type="ECO:0000313" key="2">
    <source>
        <dbReference type="EMBL" id="MEQ3552554.1"/>
    </source>
</evidence>
<keyword evidence="3" id="KW-1185">Reference proteome</keyword>
<protein>
    <recommendedName>
        <fullName evidence="4">Secreted protein</fullName>
    </recommendedName>
</protein>
<feature type="region of interest" description="Disordered" evidence="1">
    <location>
        <begin position="51"/>
        <end position="74"/>
    </location>
</feature>